<feature type="binding site" evidence="3">
    <location>
        <position position="168"/>
    </location>
    <ligand>
        <name>Cu cation</name>
        <dbReference type="ChEBI" id="CHEBI:23378"/>
    </ligand>
</feature>
<dbReference type="SUPFAM" id="SSF52833">
    <property type="entry name" value="Thioredoxin-like"/>
    <property type="match status" value="1"/>
</dbReference>
<comment type="similarity">
    <text evidence="1">Belongs to the SCO1/2 family.</text>
</comment>
<keyword evidence="4" id="KW-1015">Disulfide bond</keyword>
<dbReference type="Pfam" id="PF02630">
    <property type="entry name" value="SCO1-SenC"/>
    <property type="match status" value="1"/>
</dbReference>
<accession>U3GKE9</accession>
<dbReference type="InterPro" id="IPR003782">
    <property type="entry name" value="SCO1/SenC"/>
</dbReference>
<feature type="binding site" evidence="3">
    <location>
        <position position="78"/>
    </location>
    <ligand>
        <name>Cu cation</name>
        <dbReference type="ChEBI" id="CHEBI:23378"/>
    </ligand>
</feature>
<dbReference type="CDD" id="cd02968">
    <property type="entry name" value="SCO"/>
    <property type="match status" value="1"/>
</dbReference>
<evidence type="ECO:0000313" key="7">
    <source>
        <dbReference type="EMBL" id="AGA24985.1"/>
    </source>
</evidence>
<keyword evidence="5" id="KW-0732">Signal</keyword>
<evidence type="ECO:0000259" key="6">
    <source>
        <dbReference type="PROSITE" id="PS51352"/>
    </source>
</evidence>
<evidence type="ECO:0000256" key="1">
    <source>
        <dbReference type="ARBA" id="ARBA00010996"/>
    </source>
</evidence>
<dbReference type="PROSITE" id="PS51352">
    <property type="entry name" value="THIOREDOXIN_2"/>
    <property type="match status" value="1"/>
</dbReference>
<protein>
    <submittedName>
        <fullName evidence="7">Uncharacterized protein SCO1/SenC/PrrC, involved in biogenesis of respiratory and photosynthetic systems</fullName>
    </submittedName>
</protein>
<dbReference type="InterPro" id="IPR013766">
    <property type="entry name" value="Thioredoxin_domain"/>
</dbReference>
<dbReference type="STRING" id="886293.Sinac_0561"/>
<organism evidence="7 8">
    <name type="scientific">Singulisphaera acidiphila (strain ATCC BAA-1392 / DSM 18658 / VKM B-2454 / MOB10)</name>
    <dbReference type="NCBI Taxonomy" id="886293"/>
    <lineage>
        <taxon>Bacteria</taxon>
        <taxon>Pseudomonadati</taxon>
        <taxon>Planctomycetota</taxon>
        <taxon>Planctomycetia</taxon>
        <taxon>Isosphaerales</taxon>
        <taxon>Isosphaeraceae</taxon>
        <taxon>Singulisphaera</taxon>
    </lineage>
</organism>
<feature type="disulfide bond" description="Redox-active" evidence="4">
    <location>
        <begin position="78"/>
        <end position="82"/>
    </location>
</feature>
<proteinExistence type="inferred from homology"/>
<evidence type="ECO:0000256" key="3">
    <source>
        <dbReference type="PIRSR" id="PIRSR603782-1"/>
    </source>
</evidence>
<feature type="binding site" evidence="3">
    <location>
        <position position="82"/>
    </location>
    <ligand>
        <name>Cu cation</name>
        <dbReference type="ChEBI" id="CHEBI:23378"/>
    </ligand>
</feature>
<dbReference type="HOGENOM" id="CLU_095327_0_0_0"/>
<dbReference type="InterPro" id="IPR036249">
    <property type="entry name" value="Thioredoxin-like_sf"/>
</dbReference>
<keyword evidence="2 3" id="KW-0186">Copper</keyword>
<dbReference type="EMBL" id="CP003364">
    <property type="protein sequence ID" value="AGA24985.1"/>
    <property type="molecule type" value="Genomic_DNA"/>
</dbReference>
<feature type="domain" description="Thioredoxin" evidence="6">
    <location>
        <begin position="40"/>
        <end position="208"/>
    </location>
</feature>
<dbReference type="AlphaFoldDB" id="U3GKE9"/>
<gene>
    <name evidence="7" type="ordered locus">Sinac_0561</name>
</gene>
<feature type="signal peptide" evidence="5">
    <location>
        <begin position="1"/>
        <end position="24"/>
    </location>
</feature>
<dbReference type="Gene3D" id="3.40.30.10">
    <property type="entry name" value="Glutaredoxin"/>
    <property type="match status" value="1"/>
</dbReference>
<evidence type="ECO:0000256" key="5">
    <source>
        <dbReference type="SAM" id="SignalP"/>
    </source>
</evidence>
<keyword evidence="3" id="KW-0479">Metal-binding</keyword>
<name>U3GKE9_SINAD</name>
<evidence type="ECO:0000256" key="4">
    <source>
        <dbReference type="PIRSR" id="PIRSR603782-2"/>
    </source>
</evidence>
<feature type="chain" id="PRO_5004641645" evidence="5">
    <location>
        <begin position="25"/>
        <end position="209"/>
    </location>
</feature>
<dbReference type="Proteomes" id="UP000010798">
    <property type="component" value="Chromosome"/>
</dbReference>
<dbReference type="PANTHER" id="PTHR12151:SF25">
    <property type="entry name" value="LINALOOL DEHYDRATASE_ISOMERASE DOMAIN-CONTAINING PROTEIN"/>
    <property type="match status" value="1"/>
</dbReference>
<dbReference type="OrthoDB" id="9811998at2"/>
<evidence type="ECO:0000256" key="2">
    <source>
        <dbReference type="ARBA" id="ARBA00023008"/>
    </source>
</evidence>
<sequence>MRTLQGRSIQTLFLAFFVASPLLGAGSAAEEKKTPPPSTLADIGPAPSVELIDAAGKPFVLADLRGKAVVVSFIYTTCSGSCPATTFSLTRVQRALKEAGLWSKRVEFVSISLDPERDTPEALAAYARNYDADPATWHFLTGPPDRVAKVVAAWGMWAKIGPSGTLDHPSRIFLVDPQGRQREIYNLEFLKPASVLHDVQTVLSEETGH</sequence>
<dbReference type="KEGG" id="saci:Sinac_0561"/>
<keyword evidence="8" id="KW-1185">Reference proteome</keyword>
<dbReference type="eggNOG" id="COG1999">
    <property type="taxonomic scope" value="Bacteria"/>
</dbReference>
<dbReference type="GO" id="GO:0046872">
    <property type="term" value="F:metal ion binding"/>
    <property type="evidence" value="ECO:0007669"/>
    <property type="project" value="UniProtKB-KW"/>
</dbReference>
<dbReference type="PANTHER" id="PTHR12151">
    <property type="entry name" value="ELECTRON TRANSPORT PROTIN SCO1/SENC FAMILY MEMBER"/>
    <property type="match status" value="1"/>
</dbReference>
<evidence type="ECO:0000313" key="8">
    <source>
        <dbReference type="Proteomes" id="UP000010798"/>
    </source>
</evidence>
<dbReference type="RefSeq" id="WP_015244170.1">
    <property type="nucleotide sequence ID" value="NC_019892.1"/>
</dbReference>
<reference evidence="7 8" key="1">
    <citation type="submission" date="2012-02" db="EMBL/GenBank/DDBJ databases">
        <title>Complete sequence of chromosome of Singulisphaera acidiphila DSM 18658.</title>
        <authorList>
            <consortium name="US DOE Joint Genome Institute (JGI-PGF)"/>
            <person name="Lucas S."/>
            <person name="Copeland A."/>
            <person name="Lapidus A."/>
            <person name="Glavina del Rio T."/>
            <person name="Dalin E."/>
            <person name="Tice H."/>
            <person name="Bruce D."/>
            <person name="Goodwin L."/>
            <person name="Pitluck S."/>
            <person name="Peters L."/>
            <person name="Ovchinnikova G."/>
            <person name="Chertkov O."/>
            <person name="Kyrpides N."/>
            <person name="Mavromatis K."/>
            <person name="Ivanova N."/>
            <person name="Brettin T."/>
            <person name="Detter J.C."/>
            <person name="Han C."/>
            <person name="Larimer F."/>
            <person name="Land M."/>
            <person name="Hauser L."/>
            <person name="Markowitz V."/>
            <person name="Cheng J.-F."/>
            <person name="Hugenholtz P."/>
            <person name="Woyke T."/>
            <person name="Wu D."/>
            <person name="Tindall B."/>
            <person name="Pomrenke H."/>
            <person name="Brambilla E."/>
            <person name="Klenk H.-P."/>
            <person name="Eisen J.A."/>
        </authorList>
    </citation>
    <scope>NUCLEOTIDE SEQUENCE [LARGE SCALE GENOMIC DNA]</scope>
    <source>
        <strain evidence="8">ATCC BAA-1392 / DSM 18658 / VKM B-2454 / MOB10</strain>
    </source>
</reference>